<evidence type="ECO:0000256" key="3">
    <source>
        <dbReference type="SAM" id="MobiDB-lite"/>
    </source>
</evidence>
<feature type="chain" id="PRO_5045628723" description="Phosphatidylglycerophosphate synthase" evidence="5">
    <location>
        <begin position="19"/>
        <end position="278"/>
    </location>
</feature>
<reference evidence="7" key="1">
    <citation type="journal article" date="2019" name="Int. J. Syst. Evol. Microbiol.">
        <title>The Global Catalogue of Microorganisms (GCM) 10K type strain sequencing project: providing services to taxonomists for standard genome sequencing and annotation.</title>
        <authorList>
            <consortium name="The Broad Institute Genomics Platform"/>
            <consortium name="The Broad Institute Genome Sequencing Center for Infectious Disease"/>
            <person name="Wu L."/>
            <person name="Ma J."/>
        </authorList>
    </citation>
    <scope>NUCLEOTIDE SEQUENCE [LARGE SCALE GENOMIC DNA]</scope>
    <source>
        <strain evidence="7">JCM 18304</strain>
    </source>
</reference>
<dbReference type="InterPro" id="IPR000462">
    <property type="entry name" value="CDP-OH_P_trans"/>
</dbReference>
<evidence type="ECO:0000256" key="4">
    <source>
        <dbReference type="SAM" id="Phobius"/>
    </source>
</evidence>
<keyword evidence="5" id="KW-0732">Signal</keyword>
<accession>A0ABP9S3W3</accession>
<feature type="signal peptide" evidence="5">
    <location>
        <begin position="1"/>
        <end position="18"/>
    </location>
</feature>
<evidence type="ECO:0000256" key="5">
    <source>
        <dbReference type="SAM" id="SignalP"/>
    </source>
</evidence>
<evidence type="ECO:0000313" key="6">
    <source>
        <dbReference type="EMBL" id="GAA5190553.1"/>
    </source>
</evidence>
<keyword evidence="4" id="KW-0812">Transmembrane</keyword>
<feature type="transmembrane region" description="Helical" evidence="4">
    <location>
        <begin position="123"/>
        <end position="156"/>
    </location>
</feature>
<dbReference type="InterPro" id="IPR048254">
    <property type="entry name" value="CDP_ALCOHOL_P_TRANSF_CS"/>
</dbReference>
<feature type="transmembrane region" description="Helical" evidence="4">
    <location>
        <begin position="192"/>
        <end position="210"/>
    </location>
</feature>
<dbReference type="EMBL" id="BAABJQ010000014">
    <property type="protein sequence ID" value="GAA5190553.1"/>
    <property type="molecule type" value="Genomic_DNA"/>
</dbReference>
<dbReference type="InterPro" id="IPR043130">
    <property type="entry name" value="CDP-OH_PTrfase_TM_dom"/>
</dbReference>
<evidence type="ECO:0000256" key="2">
    <source>
        <dbReference type="RuleBase" id="RU003750"/>
    </source>
</evidence>
<proteinExistence type="inferred from homology"/>
<evidence type="ECO:0008006" key="8">
    <source>
        <dbReference type="Google" id="ProtNLM"/>
    </source>
</evidence>
<name>A0ABP9S3W3_9ACTN</name>
<comment type="similarity">
    <text evidence="2">Belongs to the CDP-alcohol phosphatidyltransferase class-I family.</text>
</comment>
<keyword evidence="7" id="KW-1185">Reference proteome</keyword>
<keyword evidence="4" id="KW-1133">Transmembrane helix</keyword>
<organism evidence="6 7">
    <name type="scientific">Rugosimonospora acidiphila</name>
    <dbReference type="NCBI Taxonomy" id="556531"/>
    <lineage>
        <taxon>Bacteria</taxon>
        <taxon>Bacillati</taxon>
        <taxon>Actinomycetota</taxon>
        <taxon>Actinomycetes</taxon>
        <taxon>Micromonosporales</taxon>
        <taxon>Micromonosporaceae</taxon>
        <taxon>Rugosimonospora</taxon>
    </lineage>
</organism>
<feature type="region of interest" description="Disordered" evidence="3">
    <location>
        <begin position="257"/>
        <end position="278"/>
    </location>
</feature>
<evidence type="ECO:0000313" key="7">
    <source>
        <dbReference type="Proteomes" id="UP001501570"/>
    </source>
</evidence>
<keyword evidence="1 2" id="KW-0808">Transferase</keyword>
<protein>
    <recommendedName>
        <fullName evidence="8">Phosphatidylglycerophosphate synthase</fullName>
    </recommendedName>
</protein>
<dbReference type="PROSITE" id="PS00379">
    <property type="entry name" value="CDP_ALCOHOL_P_TRANSF"/>
    <property type="match status" value="1"/>
</dbReference>
<dbReference type="Pfam" id="PF01066">
    <property type="entry name" value="CDP-OH_P_transf"/>
    <property type="match status" value="1"/>
</dbReference>
<sequence>MIGLVVQVALLGALAAAADTGPMGALAGAGYGLITCAALTLGLRRSGAPTLGPADKVTLTRATLVGGVAALTVDSFHRHVPVPLLVGLASVALLLDAVDGPVARRSGTVSALGARFDMEVDAFLILVLSVYATRLIGAWTLVIGAMRYAFLAAGWALPWLRGSLPFRYWRKVVAATQGIVLVFASADLVPRPLSVAVVAAALALLAESFGRDVWWLWRHRTRTDDAPTAGAPTAGAGTAYARTAAADINGPGINGPGINGPGIDGVGVDETESLTGRR</sequence>
<dbReference type="Gene3D" id="1.20.120.1760">
    <property type="match status" value="1"/>
</dbReference>
<evidence type="ECO:0000256" key="1">
    <source>
        <dbReference type="ARBA" id="ARBA00022679"/>
    </source>
</evidence>
<keyword evidence="4" id="KW-0472">Membrane</keyword>
<dbReference type="Proteomes" id="UP001501570">
    <property type="component" value="Unassembled WGS sequence"/>
</dbReference>
<comment type="caution">
    <text evidence="6">The sequence shown here is derived from an EMBL/GenBank/DDBJ whole genome shotgun (WGS) entry which is preliminary data.</text>
</comment>
<feature type="transmembrane region" description="Helical" evidence="4">
    <location>
        <begin position="25"/>
        <end position="43"/>
    </location>
</feature>
<gene>
    <name evidence="6" type="ORF">GCM10023322_45970</name>
</gene>